<dbReference type="AlphaFoldDB" id="A0A402D657"/>
<keyword evidence="2" id="KW-1185">Reference proteome</keyword>
<proteinExistence type="predicted"/>
<evidence type="ECO:0000313" key="2">
    <source>
        <dbReference type="Proteomes" id="UP000287394"/>
    </source>
</evidence>
<dbReference type="EMBL" id="AP025739">
    <property type="protein sequence ID" value="BDI31516.1"/>
    <property type="molecule type" value="Genomic_DNA"/>
</dbReference>
<name>A0A402D657_9BACT</name>
<reference evidence="1 2" key="1">
    <citation type="journal article" date="2019" name="Int. J. Syst. Evol. Microbiol.">
        <title>Capsulimonas corticalis gen. nov., sp. nov., an aerobic capsulated bacterium, of a novel bacterial order, Capsulimonadales ord. nov., of the class Armatimonadia of the phylum Armatimonadetes.</title>
        <authorList>
            <person name="Li J."/>
            <person name="Kudo C."/>
            <person name="Tonouchi A."/>
        </authorList>
    </citation>
    <scope>NUCLEOTIDE SEQUENCE [LARGE SCALE GENOMIC DNA]</scope>
    <source>
        <strain evidence="1 2">AX-7</strain>
    </source>
</reference>
<gene>
    <name evidence="1" type="ORF">CCAX7_35670</name>
</gene>
<protein>
    <submittedName>
        <fullName evidence="1">Uncharacterized protein</fullName>
    </submittedName>
</protein>
<organism evidence="1 2">
    <name type="scientific">Capsulimonas corticalis</name>
    <dbReference type="NCBI Taxonomy" id="2219043"/>
    <lineage>
        <taxon>Bacteria</taxon>
        <taxon>Bacillati</taxon>
        <taxon>Armatimonadota</taxon>
        <taxon>Armatimonadia</taxon>
        <taxon>Capsulimonadales</taxon>
        <taxon>Capsulimonadaceae</taxon>
        <taxon>Capsulimonas</taxon>
    </lineage>
</organism>
<dbReference type="RefSeq" id="WP_119324941.1">
    <property type="nucleotide sequence ID" value="NZ_AP025739.1"/>
</dbReference>
<sequence>MTTPANANGHDRIADSNKEIMTMNSAFSPQNGSASLTGGGSADYINSAPTASTAATALPVPARAPHPRMDWIPRLRDRWGNRLAWGYAYSLPVMGEAKIADTAREAALLRIEQEHPLLAGDIRDCHDRELMPARKEHEKAIAYEHSELARRNAEARTVNDMLVVERADWEARRDAATEPHVADVRNIEDHLLPTAHETTGRIVAAAGGFYDPENPSDACVLRHERRPLETIAAELKLPWAPGDSEETRASVWTWVCICATGVLLGIGLGLAVHMLAPYTLLTKWPVTLGCAAVGIPLAYAMKQAICGAWRHAGQNYYSRQPGTKWGLFLAGAFLRTALIITAEVCMERQGLLGVMNRNASAAALSSGTAGISVMDQLVSWIIPLVISTPLLFWAKDQGYLKGRRHEVDCRLRERQEEVWREEDAERRSDPRVIAALEAISHVRMLIGRRAALQGRIAEITAPFENRIAEILARRLATSEELSLDAKHRIQEIGDNVLGAQEKFNNLWEQARWEVEPSGSCWARFWRDVFGPRRAGRKSRERLLK</sequence>
<accession>A0A402D657</accession>
<dbReference type="Proteomes" id="UP000287394">
    <property type="component" value="Chromosome"/>
</dbReference>
<dbReference type="KEGG" id="ccot:CCAX7_35670"/>
<evidence type="ECO:0000313" key="1">
    <source>
        <dbReference type="EMBL" id="BDI31516.1"/>
    </source>
</evidence>